<feature type="transmembrane region" description="Helical" evidence="1">
    <location>
        <begin position="39"/>
        <end position="59"/>
    </location>
</feature>
<dbReference type="Proteomes" id="UP000319280">
    <property type="component" value="Unassembled WGS sequence"/>
</dbReference>
<keyword evidence="1" id="KW-1133">Transmembrane helix</keyword>
<keyword evidence="3" id="KW-1185">Reference proteome</keyword>
<feature type="transmembrane region" description="Helical" evidence="1">
    <location>
        <begin position="6"/>
        <end position="27"/>
    </location>
</feature>
<feature type="transmembrane region" description="Helical" evidence="1">
    <location>
        <begin position="71"/>
        <end position="94"/>
    </location>
</feature>
<dbReference type="InterPro" id="IPR019074">
    <property type="entry name" value="YabQ"/>
</dbReference>
<name>A0A549YGW9_9BACI</name>
<accession>A0A549YGW9</accession>
<dbReference type="Pfam" id="PF09578">
    <property type="entry name" value="Spore_YabQ"/>
    <property type="match status" value="1"/>
</dbReference>
<dbReference type="NCBIfam" id="TIGR02893">
    <property type="entry name" value="spore_yabQ"/>
    <property type="match status" value="1"/>
</dbReference>
<evidence type="ECO:0000313" key="2">
    <source>
        <dbReference type="EMBL" id="TRM11123.1"/>
    </source>
</evidence>
<comment type="caution">
    <text evidence="2">The sequence shown here is derived from an EMBL/GenBank/DDBJ whole genome shotgun (WGS) entry which is preliminary data.</text>
</comment>
<keyword evidence="1" id="KW-0472">Membrane</keyword>
<dbReference type="RefSeq" id="WP_142790309.1">
    <property type="nucleotide sequence ID" value="NZ_VJMZ01000001.1"/>
</dbReference>
<sequence length="199" mass="23707">MTLSVQFLTMISMTAGGFYLGMILDTYRRLSIHWKSSPFMKYFMEIIFWLTQTMVLYYVLFRVNSGELRFYVFLACLLGFSMYQGLAANVYKAFLEHMIRVVTAMYRFCKRTVQVLVITPVLSLVRFTITIAAFILHVLITLLHWLFKIIYIPCFWFFRLVFRMLPSSFQVNLHKVAGFYSKIENTCRKRIKELLSKRR</sequence>
<feature type="transmembrane region" description="Helical" evidence="1">
    <location>
        <begin position="142"/>
        <end position="162"/>
    </location>
</feature>
<organism evidence="2 3">
    <name type="scientific">Lentibacillus cibarius</name>
    <dbReference type="NCBI Taxonomy" id="2583219"/>
    <lineage>
        <taxon>Bacteria</taxon>
        <taxon>Bacillati</taxon>
        <taxon>Bacillota</taxon>
        <taxon>Bacilli</taxon>
        <taxon>Bacillales</taxon>
        <taxon>Bacillaceae</taxon>
        <taxon>Lentibacillus</taxon>
    </lineage>
</organism>
<reference evidence="2 3" key="1">
    <citation type="submission" date="2019-07" db="EMBL/GenBank/DDBJ databases">
        <title>Genomic analysis of Lentibacillus sp. NKC851-2.</title>
        <authorList>
            <person name="Oh Y.J."/>
        </authorList>
    </citation>
    <scope>NUCLEOTIDE SEQUENCE [LARGE SCALE GENOMIC DNA]</scope>
    <source>
        <strain evidence="2 3">NKC851-2</strain>
    </source>
</reference>
<dbReference type="EMBL" id="VJMZ01000001">
    <property type="protein sequence ID" value="TRM11123.1"/>
    <property type="molecule type" value="Genomic_DNA"/>
</dbReference>
<gene>
    <name evidence="2" type="primary">yabQ</name>
    <name evidence="2" type="ORF">FH966_04930</name>
</gene>
<proteinExistence type="predicted"/>
<dbReference type="AlphaFoldDB" id="A0A549YGW9"/>
<keyword evidence="1" id="KW-0812">Transmembrane</keyword>
<evidence type="ECO:0000313" key="3">
    <source>
        <dbReference type="Proteomes" id="UP000319280"/>
    </source>
</evidence>
<protein>
    <submittedName>
        <fullName evidence="2">Spore cortex biosynthesis protein YabQ</fullName>
    </submittedName>
</protein>
<feature type="transmembrane region" description="Helical" evidence="1">
    <location>
        <begin position="115"/>
        <end position="136"/>
    </location>
</feature>
<evidence type="ECO:0000256" key="1">
    <source>
        <dbReference type="SAM" id="Phobius"/>
    </source>
</evidence>